<feature type="transmembrane region" description="Helical" evidence="1">
    <location>
        <begin position="203"/>
        <end position="228"/>
    </location>
</feature>
<proteinExistence type="predicted"/>
<evidence type="ECO:0000313" key="3">
    <source>
        <dbReference type="EMBL" id="OAQ62960.1"/>
    </source>
</evidence>
<gene>
    <name evidence="3" type="ORF">VFPPC_08880</name>
</gene>
<keyword evidence="2" id="KW-0732">Signal</keyword>
<keyword evidence="1" id="KW-0472">Membrane</keyword>
<keyword evidence="4" id="KW-1185">Reference proteome</keyword>
<dbReference type="GeneID" id="28851501"/>
<accession>A0A179FCE1</accession>
<dbReference type="KEGG" id="pchm:VFPPC_08880"/>
<keyword evidence="1" id="KW-0812">Transmembrane</keyword>
<name>A0A179FCE1_METCM</name>
<dbReference type="AlphaFoldDB" id="A0A179FCE1"/>
<dbReference type="EMBL" id="LSBJ02000006">
    <property type="protein sequence ID" value="OAQ62960.1"/>
    <property type="molecule type" value="Genomic_DNA"/>
</dbReference>
<keyword evidence="1" id="KW-1133">Transmembrane helix</keyword>
<protein>
    <submittedName>
        <fullName evidence="3">Uncharacterized protein</fullName>
    </submittedName>
</protein>
<sequence>MKATFFALATLAASAFAAPAKVARDDGITDVIPEATEILDGAGVNQILEGVSAGPLKRDITSGLDVIQLLESLVGSVKGQTGAINGTLAKVQDGSMNKDDAEADVTKQLQDMHFKLTDILTKVLGSAGLNVANGDVDKVLNLVVVLVSEVLFTVKSLVTILGLRPQLVTLLHSVFNIVAGLLKVLIGLLAGLLPGLVAALSPLLAGLGNGLLVPLLTPIVGLLAGLSLPGQ</sequence>
<reference evidence="3 4" key="1">
    <citation type="journal article" date="2016" name="PLoS Pathog.">
        <title>Biosynthesis of antibiotic leucinostatins in bio-control fungus Purpureocillium lilacinum and their inhibition on phytophthora revealed by genome mining.</title>
        <authorList>
            <person name="Wang G."/>
            <person name="Liu Z."/>
            <person name="Lin R."/>
            <person name="Li E."/>
            <person name="Mao Z."/>
            <person name="Ling J."/>
            <person name="Yang Y."/>
            <person name="Yin W.B."/>
            <person name="Xie B."/>
        </authorList>
    </citation>
    <scope>NUCLEOTIDE SEQUENCE [LARGE SCALE GENOMIC DNA]</scope>
    <source>
        <strain evidence="3">170</strain>
    </source>
</reference>
<feature type="chain" id="PRO_5008101513" evidence="2">
    <location>
        <begin position="18"/>
        <end position="231"/>
    </location>
</feature>
<organism evidence="3 4">
    <name type="scientific">Pochonia chlamydosporia 170</name>
    <dbReference type="NCBI Taxonomy" id="1380566"/>
    <lineage>
        <taxon>Eukaryota</taxon>
        <taxon>Fungi</taxon>
        <taxon>Dikarya</taxon>
        <taxon>Ascomycota</taxon>
        <taxon>Pezizomycotina</taxon>
        <taxon>Sordariomycetes</taxon>
        <taxon>Hypocreomycetidae</taxon>
        <taxon>Hypocreales</taxon>
        <taxon>Clavicipitaceae</taxon>
        <taxon>Pochonia</taxon>
    </lineage>
</organism>
<dbReference type="Proteomes" id="UP000078397">
    <property type="component" value="Unassembled WGS sequence"/>
</dbReference>
<feature type="transmembrane region" description="Helical" evidence="1">
    <location>
        <begin position="175"/>
        <end position="197"/>
    </location>
</feature>
<feature type="transmembrane region" description="Helical" evidence="1">
    <location>
        <begin position="139"/>
        <end position="163"/>
    </location>
</feature>
<evidence type="ECO:0000313" key="4">
    <source>
        <dbReference type="Proteomes" id="UP000078397"/>
    </source>
</evidence>
<evidence type="ECO:0000256" key="2">
    <source>
        <dbReference type="SAM" id="SignalP"/>
    </source>
</evidence>
<evidence type="ECO:0000256" key="1">
    <source>
        <dbReference type="SAM" id="Phobius"/>
    </source>
</evidence>
<dbReference type="RefSeq" id="XP_018140540.1">
    <property type="nucleotide sequence ID" value="XM_018287507.1"/>
</dbReference>
<feature type="signal peptide" evidence="2">
    <location>
        <begin position="1"/>
        <end position="17"/>
    </location>
</feature>
<comment type="caution">
    <text evidence="3">The sequence shown here is derived from an EMBL/GenBank/DDBJ whole genome shotgun (WGS) entry which is preliminary data.</text>
</comment>
<dbReference type="OrthoDB" id="4774241at2759"/>